<dbReference type="CDD" id="cd00086">
    <property type="entry name" value="homeodomain"/>
    <property type="match status" value="1"/>
</dbReference>
<dbReference type="GO" id="GO:0006355">
    <property type="term" value="P:regulation of DNA-templated transcription"/>
    <property type="evidence" value="ECO:0007669"/>
    <property type="project" value="InterPro"/>
</dbReference>
<keyword evidence="4 8" id="KW-0238">DNA-binding</keyword>
<dbReference type="Pfam" id="PF07526">
    <property type="entry name" value="POX"/>
    <property type="match status" value="1"/>
</dbReference>
<reference evidence="11 13" key="1">
    <citation type="journal article" date="2018" name="PLoS Genet.">
        <title>Population sequencing reveals clonal diversity and ancestral inbreeding in the grapevine cultivar Chardonnay.</title>
        <authorList>
            <person name="Roach M.J."/>
            <person name="Johnson D.L."/>
            <person name="Bohlmann J."/>
            <person name="van Vuuren H.J."/>
            <person name="Jones S.J."/>
            <person name="Pretorius I.S."/>
            <person name="Schmidt S.A."/>
            <person name="Borneman A.R."/>
        </authorList>
    </citation>
    <scope>NUCLEOTIDE SEQUENCE [LARGE SCALE GENOMIC DNA]</scope>
    <source>
        <strain evidence="13">cv. Chardonnay</strain>
        <strain evidence="11">I10V1</strain>
        <tissue evidence="11">Leaf</tissue>
    </source>
</reference>
<evidence type="ECO:0000313" key="12">
    <source>
        <dbReference type="EMBL" id="RVX13694.1"/>
    </source>
</evidence>
<dbReference type="GO" id="GO:0003677">
    <property type="term" value="F:DNA binding"/>
    <property type="evidence" value="ECO:0007669"/>
    <property type="project" value="UniProtKB-UniRule"/>
</dbReference>
<evidence type="ECO:0000256" key="6">
    <source>
        <dbReference type="ARBA" id="ARBA00023163"/>
    </source>
</evidence>
<dbReference type="SMART" id="SM00574">
    <property type="entry name" value="POX"/>
    <property type="match status" value="1"/>
</dbReference>
<feature type="region of interest" description="Disordered" evidence="9">
    <location>
        <begin position="219"/>
        <end position="261"/>
    </location>
</feature>
<protein>
    <submittedName>
        <fullName evidence="11">BEL1-like homeodomain protein 9</fullName>
    </submittedName>
</protein>
<dbReference type="EMBL" id="QGNW01000023">
    <property type="protein sequence ID" value="RVX13694.1"/>
    <property type="molecule type" value="Genomic_DNA"/>
</dbReference>
<dbReference type="SUPFAM" id="SSF46689">
    <property type="entry name" value="Homeodomain-like"/>
    <property type="match status" value="1"/>
</dbReference>
<dbReference type="PANTHER" id="PTHR11850">
    <property type="entry name" value="HOMEOBOX PROTEIN TRANSCRIPTION FACTORS"/>
    <property type="match status" value="1"/>
</dbReference>
<gene>
    <name evidence="11" type="primary">BLH9_1</name>
    <name evidence="12" type="synonym">BLH9_6</name>
    <name evidence="12" type="ORF">CK203_010091</name>
    <name evidence="11" type="ORF">CK203_073171</name>
</gene>
<evidence type="ECO:0000256" key="1">
    <source>
        <dbReference type="ARBA" id="ARBA00004123"/>
    </source>
</evidence>
<dbReference type="Gene3D" id="1.10.10.60">
    <property type="entry name" value="Homeodomain-like"/>
    <property type="match status" value="1"/>
</dbReference>
<evidence type="ECO:0000256" key="5">
    <source>
        <dbReference type="ARBA" id="ARBA00023155"/>
    </source>
</evidence>
<keyword evidence="3" id="KW-0805">Transcription regulation</keyword>
<keyword evidence="6" id="KW-0804">Transcription</keyword>
<evidence type="ECO:0000313" key="13">
    <source>
        <dbReference type="Proteomes" id="UP000288805"/>
    </source>
</evidence>
<keyword evidence="5 8" id="KW-0371">Homeobox</keyword>
<evidence type="ECO:0000256" key="2">
    <source>
        <dbReference type="ARBA" id="ARBA00006454"/>
    </source>
</evidence>
<accession>A0A438ENQ5</accession>
<dbReference type="InterPro" id="IPR050224">
    <property type="entry name" value="TALE_homeobox"/>
</dbReference>
<dbReference type="AlphaFoldDB" id="A0A438ENQ5"/>
<dbReference type="OrthoDB" id="10056939at2759"/>
<organism evidence="11 13">
    <name type="scientific">Vitis vinifera</name>
    <name type="common">Grape</name>
    <dbReference type="NCBI Taxonomy" id="29760"/>
    <lineage>
        <taxon>Eukaryota</taxon>
        <taxon>Viridiplantae</taxon>
        <taxon>Streptophyta</taxon>
        <taxon>Embryophyta</taxon>
        <taxon>Tracheophyta</taxon>
        <taxon>Spermatophyta</taxon>
        <taxon>Magnoliopsida</taxon>
        <taxon>eudicotyledons</taxon>
        <taxon>Gunneridae</taxon>
        <taxon>Pentapetalae</taxon>
        <taxon>rosids</taxon>
        <taxon>Vitales</taxon>
        <taxon>Vitaceae</taxon>
        <taxon>Viteae</taxon>
        <taxon>Vitis</taxon>
    </lineage>
</organism>
<evidence type="ECO:0000256" key="4">
    <source>
        <dbReference type="ARBA" id="ARBA00023125"/>
    </source>
</evidence>
<dbReference type="EMBL" id="QGNW01001229">
    <property type="protein sequence ID" value="RVW49297.1"/>
    <property type="molecule type" value="Genomic_DNA"/>
</dbReference>
<comment type="caution">
    <text evidence="11">The sequence shown here is derived from an EMBL/GenBank/DDBJ whole genome shotgun (WGS) entry which is preliminary data.</text>
</comment>
<evidence type="ECO:0000259" key="10">
    <source>
        <dbReference type="PROSITE" id="PS50071"/>
    </source>
</evidence>
<evidence type="ECO:0000256" key="8">
    <source>
        <dbReference type="PROSITE-ProRule" id="PRU00108"/>
    </source>
</evidence>
<sequence>MLAQGTHHIFQYCNVLKGNISVENGFNQGRKLKALDQRPLNQTNVVYRRYKLYCQQMHSVVASFETVAGLQNAAPYISFAFKAMSNHFRYLKNAILDQIQFTGKALVGHNIGKDETPRVWTADQGFHSQKAVQSSMFLQHPIWRSQRGLPDHAVAVLRAWLFEHFLHPYPTDLEKQILAQRTSLSRNQVSNWFINARVRLWKPMVEEILTLETKQAQMAAEGEANKPTDPLPSANPLPLRKPFQNTPTQKMEDTQSKRSRNKLSYMFEQRDEQTNFPYNNFSSNYQMGVSGIEKSASKGISLALGLHQNNRIESSTSFFQPGNK</sequence>
<dbReference type="SMART" id="SM00389">
    <property type="entry name" value="HOX"/>
    <property type="match status" value="1"/>
</dbReference>
<feature type="domain" description="Homeobox" evidence="10">
    <location>
        <begin position="144"/>
        <end position="203"/>
    </location>
</feature>
<feature type="DNA-binding region" description="Homeobox" evidence="8">
    <location>
        <begin position="146"/>
        <end position="204"/>
    </location>
</feature>
<comment type="subcellular location">
    <subcellularLocation>
        <location evidence="1 8">Nucleus</location>
    </subcellularLocation>
</comment>
<dbReference type="InterPro" id="IPR001356">
    <property type="entry name" value="HD"/>
</dbReference>
<dbReference type="InterPro" id="IPR006563">
    <property type="entry name" value="POX_dom"/>
</dbReference>
<evidence type="ECO:0000256" key="9">
    <source>
        <dbReference type="SAM" id="MobiDB-lite"/>
    </source>
</evidence>
<keyword evidence="7 8" id="KW-0539">Nucleus</keyword>
<proteinExistence type="inferred from homology"/>
<name>A0A438ENQ5_VITVI</name>
<dbReference type="PROSITE" id="PS50071">
    <property type="entry name" value="HOMEOBOX_2"/>
    <property type="match status" value="1"/>
</dbReference>
<dbReference type="Proteomes" id="UP000288805">
    <property type="component" value="Unassembled WGS sequence"/>
</dbReference>
<evidence type="ECO:0000313" key="11">
    <source>
        <dbReference type="EMBL" id="RVW49297.1"/>
    </source>
</evidence>
<evidence type="ECO:0000256" key="7">
    <source>
        <dbReference type="ARBA" id="ARBA00023242"/>
    </source>
</evidence>
<comment type="similarity">
    <text evidence="2">Belongs to the TALE/BELL homeobox family.</text>
</comment>
<dbReference type="InterPro" id="IPR008422">
    <property type="entry name" value="KN_HD"/>
</dbReference>
<dbReference type="Pfam" id="PF05920">
    <property type="entry name" value="Homeobox_KN"/>
    <property type="match status" value="1"/>
</dbReference>
<dbReference type="InterPro" id="IPR009057">
    <property type="entry name" value="Homeodomain-like_sf"/>
</dbReference>
<evidence type="ECO:0000256" key="3">
    <source>
        <dbReference type="ARBA" id="ARBA00023015"/>
    </source>
</evidence>
<dbReference type="GO" id="GO:0005634">
    <property type="term" value="C:nucleus"/>
    <property type="evidence" value="ECO:0007669"/>
    <property type="project" value="UniProtKB-SubCell"/>
</dbReference>